<protein>
    <submittedName>
        <fullName evidence="1">5-methylcytosine-specific restriction enzyme subunit McrC</fullName>
    </submittedName>
</protein>
<gene>
    <name evidence="1" type="ORF">ERS852498_02766</name>
</gene>
<accession>A0A174QX28</accession>
<dbReference type="InterPro" id="IPR019292">
    <property type="entry name" value="McrC"/>
</dbReference>
<name>A0A174QX28_9FIRM</name>
<dbReference type="RefSeq" id="WP_055267608.1">
    <property type="nucleotide sequence ID" value="NZ_CZAL01000016.1"/>
</dbReference>
<evidence type="ECO:0000313" key="2">
    <source>
        <dbReference type="Proteomes" id="UP000095709"/>
    </source>
</evidence>
<dbReference type="Pfam" id="PF10117">
    <property type="entry name" value="McrBC"/>
    <property type="match status" value="1"/>
</dbReference>
<sequence length="545" mass="63616">MIYLKDYSNLQACLEENNKESSLLQKIKEEAGDYWVEYFSKLIKETSKSDILVLSEDGCTEKSKHTIVVQSNNGEYWTQKYIGLLQITSAETKEEVFIRSRFDNETCEFSKYILNKALGLEANILQKVEPSVGRGEILDLILAIIFAMQIARAYRKGIYRRYRTYENNDSKLKGRIDVARHIRLNPIFNGNIAYFSREYTADNDMNRMILTAYTSLQKRQPGLMRELEKKYTPVKDFISQLKNIMQPASRQEARKLVQKERKKITHAVYSNWESVRKTAILILKYMGIAPEDDGTNVNGILIDMNYIWERYLVQIVKEQLAERNLNEKYKCKSKERFKIFKEHSRNDCRKDCREIVTDLIIYDSKGSQKQLIIDAKYKNGWEKIASSDENSIDGDEVRDDCFQIMSYMYCLQCSRGGIFCPQTGEARNKKYDIFPDDSNKKEAVTLFSLRVDELKDSPGRKFESVMKEREKELFDRILEELDEMEQIYNEGLENGELKKAKEVALSMAKDGMEAEKIARYLKVDAIMVQKWINESSSVTQKAMMN</sequence>
<dbReference type="Proteomes" id="UP000095709">
    <property type="component" value="Unassembled WGS sequence"/>
</dbReference>
<organism evidence="1 2">
    <name type="scientific">Fusicatenibacter saccharivorans</name>
    <dbReference type="NCBI Taxonomy" id="1150298"/>
    <lineage>
        <taxon>Bacteria</taxon>
        <taxon>Bacillati</taxon>
        <taxon>Bacillota</taxon>
        <taxon>Clostridia</taxon>
        <taxon>Lachnospirales</taxon>
        <taxon>Lachnospiraceae</taxon>
        <taxon>Fusicatenibacter</taxon>
    </lineage>
</organism>
<dbReference type="EMBL" id="CZAL01000016">
    <property type="protein sequence ID" value="CUP76491.1"/>
    <property type="molecule type" value="Genomic_DNA"/>
</dbReference>
<reference evidence="1 2" key="1">
    <citation type="submission" date="2015-09" db="EMBL/GenBank/DDBJ databases">
        <authorList>
            <consortium name="Pathogen Informatics"/>
        </authorList>
    </citation>
    <scope>NUCLEOTIDE SEQUENCE [LARGE SCALE GENOMIC DNA]</scope>
    <source>
        <strain evidence="1 2">2789STDY5834885</strain>
    </source>
</reference>
<evidence type="ECO:0000313" key="1">
    <source>
        <dbReference type="EMBL" id="CUP76491.1"/>
    </source>
</evidence>
<proteinExistence type="predicted"/>
<dbReference type="AlphaFoldDB" id="A0A174QX28"/>
<dbReference type="PANTHER" id="PTHR38733">
    <property type="entry name" value="PROTEIN MCRC"/>
    <property type="match status" value="1"/>
</dbReference>
<dbReference type="PANTHER" id="PTHR38733:SF1">
    <property type="entry name" value="TYPE IV METHYL-DIRECTED RESTRICTION ENZYME ECOKMCRBC"/>
    <property type="match status" value="1"/>
</dbReference>